<keyword evidence="2" id="KW-1185">Reference proteome</keyword>
<name>A0AAD5DL57_9CHLO</name>
<gene>
    <name evidence="1" type="ORF">COHA_007812</name>
</gene>
<reference evidence="1" key="1">
    <citation type="submission" date="2020-11" db="EMBL/GenBank/DDBJ databases">
        <title>Chlorella ohadii genome sequencing and assembly.</title>
        <authorList>
            <person name="Murik O."/>
            <person name="Treves H."/>
            <person name="Kedem I."/>
            <person name="Shotland Y."/>
            <person name="Kaplan A."/>
        </authorList>
    </citation>
    <scope>NUCLEOTIDE SEQUENCE</scope>
    <source>
        <strain evidence="1">1</strain>
    </source>
</reference>
<accession>A0AAD5DL57</accession>
<proteinExistence type="predicted"/>
<sequence>MAQLRALGNSLRQPAVASSGRLEAGRSGAARGHRVARTVLAAAAATAAAAALGRMVLPLMARLLSGSKTQAKQPSPEDRAELRLALVVNELIASAKRQDAEVQVQVSMVRGYETAASGKGRDAGVQVRNAAFGCVPGRDWHNKNALTKRVAPVKDMSRVGVVPQLDLSYDTLEPAGGWELLREMATVEILQAREFWRLALCTLIDNLYLSAQATLGLARLMLPHLRATIARQTAKLTNMVEADGNEDGYPALLPDIQREVALGGELGVHIANAAHLAHLMCRWEQRRAHKREVKRFDKMQGFEDRGLPVPNLSDVLWLNC</sequence>
<evidence type="ECO:0000313" key="1">
    <source>
        <dbReference type="EMBL" id="KAI7838408.1"/>
    </source>
</evidence>
<dbReference type="Proteomes" id="UP001205105">
    <property type="component" value="Unassembled WGS sequence"/>
</dbReference>
<protein>
    <submittedName>
        <fullName evidence="1">Uncharacterized protein</fullName>
    </submittedName>
</protein>
<comment type="caution">
    <text evidence="1">The sequence shown here is derived from an EMBL/GenBank/DDBJ whole genome shotgun (WGS) entry which is preliminary data.</text>
</comment>
<dbReference type="EMBL" id="JADXDR010000127">
    <property type="protein sequence ID" value="KAI7838408.1"/>
    <property type="molecule type" value="Genomic_DNA"/>
</dbReference>
<organism evidence="1 2">
    <name type="scientific">Chlorella ohadii</name>
    <dbReference type="NCBI Taxonomy" id="2649997"/>
    <lineage>
        <taxon>Eukaryota</taxon>
        <taxon>Viridiplantae</taxon>
        <taxon>Chlorophyta</taxon>
        <taxon>core chlorophytes</taxon>
        <taxon>Trebouxiophyceae</taxon>
        <taxon>Chlorellales</taxon>
        <taxon>Chlorellaceae</taxon>
        <taxon>Chlorella clade</taxon>
        <taxon>Chlorella</taxon>
    </lineage>
</organism>
<dbReference type="AlphaFoldDB" id="A0AAD5DL57"/>
<evidence type="ECO:0000313" key="2">
    <source>
        <dbReference type="Proteomes" id="UP001205105"/>
    </source>
</evidence>